<dbReference type="Proteomes" id="UP000538666">
    <property type="component" value="Unassembled WGS sequence"/>
</dbReference>
<protein>
    <submittedName>
        <fullName evidence="2">Uncharacterized protein</fullName>
    </submittedName>
</protein>
<evidence type="ECO:0000256" key="1">
    <source>
        <dbReference type="SAM" id="MobiDB-lite"/>
    </source>
</evidence>
<comment type="caution">
    <text evidence="2">The sequence shown here is derived from an EMBL/GenBank/DDBJ whole genome shotgun (WGS) entry which is preliminary data.</text>
</comment>
<evidence type="ECO:0000313" key="3">
    <source>
        <dbReference type="Proteomes" id="UP000538666"/>
    </source>
</evidence>
<evidence type="ECO:0000313" key="2">
    <source>
        <dbReference type="EMBL" id="MBB6147334.1"/>
    </source>
</evidence>
<dbReference type="RefSeq" id="WP_050061464.1">
    <property type="nucleotide sequence ID" value="NZ_JACHEK010000014.1"/>
</dbReference>
<dbReference type="AlphaFoldDB" id="A0A841KAJ9"/>
<reference evidence="2 3" key="1">
    <citation type="submission" date="2020-08" db="EMBL/GenBank/DDBJ databases">
        <title>Genomic Encyclopedia of Type Strains, Phase IV (KMG-IV): sequencing the most valuable type-strain genomes for metagenomic binning, comparative biology and taxonomic classification.</title>
        <authorList>
            <person name="Goeker M."/>
        </authorList>
    </citation>
    <scope>NUCLEOTIDE SEQUENCE [LARGE SCALE GENOMIC DNA]</scope>
    <source>
        <strain evidence="2 3">DSM 103733</strain>
    </source>
</reference>
<sequence>MHTDDSPIERTPDLVAKIRALREQAEKDMDRFTNAGDYDVRRVTGRKPKLEIDVLPPDAGKKKRGKKTEQASIDFSLTASQDSAADGDES</sequence>
<feature type="compositionally biased region" description="Polar residues" evidence="1">
    <location>
        <begin position="70"/>
        <end position="83"/>
    </location>
</feature>
<name>A0A841KAJ9_9BACT</name>
<dbReference type="EMBL" id="JACHEK010000014">
    <property type="protein sequence ID" value="MBB6147334.1"/>
    <property type="molecule type" value="Genomic_DNA"/>
</dbReference>
<proteinExistence type="predicted"/>
<organism evidence="2 3">
    <name type="scientific">Silvibacterium bohemicum</name>
    <dbReference type="NCBI Taxonomy" id="1577686"/>
    <lineage>
        <taxon>Bacteria</taxon>
        <taxon>Pseudomonadati</taxon>
        <taxon>Acidobacteriota</taxon>
        <taxon>Terriglobia</taxon>
        <taxon>Terriglobales</taxon>
        <taxon>Acidobacteriaceae</taxon>
        <taxon>Silvibacterium</taxon>
    </lineage>
</organism>
<feature type="region of interest" description="Disordered" evidence="1">
    <location>
        <begin position="49"/>
        <end position="90"/>
    </location>
</feature>
<keyword evidence="3" id="KW-1185">Reference proteome</keyword>
<gene>
    <name evidence="2" type="ORF">HNQ77_005330</name>
</gene>
<accession>A0A841KAJ9</accession>